<evidence type="ECO:0000313" key="3">
    <source>
        <dbReference type="Proteomes" id="UP000019380"/>
    </source>
</evidence>
<comment type="caution">
    <text evidence="2">The sequence shown here is derived from an EMBL/GenBank/DDBJ whole genome shotgun (WGS) entry which is preliminary data.</text>
</comment>
<dbReference type="Proteomes" id="UP000019380">
    <property type="component" value="Unassembled WGS sequence"/>
</dbReference>
<dbReference type="EMBL" id="CBXG010000046">
    <property type="protein sequence ID" value="CDM06422.1"/>
    <property type="molecule type" value="Genomic_DNA"/>
</dbReference>
<reference evidence="2 3" key="1">
    <citation type="submission" date="2013-12" db="EMBL/GenBank/DDBJ databases">
        <title>Improved hybrid genome assemblies of Bacteroides xylanisolvens SD CC 1b and Bacteroides xylanisolvens SD CC 2a using Illumina and 454 Sequencing.</title>
        <authorList>
            <person name="Ramaraj T."/>
            <person name="Sundararajan A."/>
            <person name="Mudge J."/>
            <person name="Schilkey F.D."/>
            <person name="Delvecchio V."/>
            <person name="Donlon M."/>
            <person name="Ziemer C."/>
        </authorList>
    </citation>
    <scope>NUCLEOTIDE SEQUENCE [LARGE SCALE GENOMIC DNA]</scope>
</reference>
<sequence>MREIMILLIKYFIIYCLFNKYSYICAVILLIKLYILK</sequence>
<accession>D4VM74</accession>
<keyword evidence="1" id="KW-1133">Transmembrane helix</keyword>
<proteinExistence type="predicted"/>
<keyword evidence="1" id="KW-0812">Transmembrane</keyword>
<keyword evidence="1" id="KW-0472">Membrane</keyword>
<evidence type="ECO:0000256" key="1">
    <source>
        <dbReference type="SAM" id="Phobius"/>
    </source>
</evidence>
<feature type="transmembrane region" description="Helical" evidence="1">
    <location>
        <begin position="12"/>
        <end position="35"/>
    </location>
</feature>
<gene>
    <name evidence="2" type="ORF">BN890_40250</name>
</gene>
<protein>
    <submittedName>
        <fullName evidence="2">Uncharacterized protein</fullName>
    </submittedName>
</protein>
<organism evidence="2 3">
    <name type="scientific">Bacteroides xylanisolvens SD CC 1b</name>
    <dbReference type="NCBI Taxonomy" id="702447"/>
    <lineage>
        <taxon>Bacteria</taxon>
        <taxon>Pseudomonadati</taxon>
        <taxon>Bacteroidota</taxon>
        <taxon>Bacteroidia</taxon>
        <taxon>Bacteroidales</taxon>
        <taxon>Bacteroidaceae</taxon>
        <taxon>Bacteroides</taxon>
    </lineage>
</organism>
<evidence type="ECO:0000313" key="2">
    <source>
        <dbReference type="EMBL" id="CDM06422.1"/>
    </source>
</evidence>
<name>D4VM74_9BACE</name>
<dbReference type="AlphaFoldDB" id="D4VM74"/>